<evidence type="ECO:0000313" key="3">
    <source>
        <dbReference type="Proteomes" id="UP000746503"/>
    </source>
</evidence>
<protein>
    <submittedName>
        <fullName evidence="2">Nuclear transport factor 2 family protein</fullName>
    </submittedName>
</protein>
<name>A0ABX1AW85_9ACTN</name>
<dbReference type="InterPro" id="IPR037401">
    <property type="entry name" value="SnoaL-like"/>
</dbReference>
<gene>
    <name evidence="2" type="ORF">HCJ92_20020</name>
</gene>
<dbReference type="RefSeq" id="WP_167935013.1">
    <property type="nucleotide sequence ID" value="NZ_JAAVJB010000226.1"/>
</dbReference>
<dbReference type="Proteomes" id="UP000746503">
    <property type="component" value="Unassembled WGS sequence"/>
</dbReference>
<dbReference type="InterPro" id="IPR032710">
    <property type="entry name" value="NTF2-like_dom_sf"/>
</dbReference>
<feature type="domain" description="SnoaL-like" evidence="1">
    <location>
        <begin position="2"/>
        <end position="133"/>
    </location>
</feature>
<reference evidence="2 3" key="1">
    <citation type="submission" date="2020-03" db="EMBL/GenBank/DDBJ databases">
        <title>Draft genome of Streptomyces sp. ventii, isolated from the Axial Seamount in the Pacific Ocean, and resequencing of the two type strains Streptomyces lonarensis strain NCL 716 and Streptomyces bohaiensis strain 11A07.</title>
        <authorList>
            <person name="Loughran R.M."/>
            <person name="Pfannmuller K.M."/>
            <person name="Wasson B.J."/>
            <person name="Deadmond M.C."/>
            <person name="Paddock B.E."/>
            <person name="Koyack M.J."/>
            <person name="Gallegos D.A."/>
            <person name="Mitchell E.A."/>
            <person name="Ushijima B."/>
            <person name="Saw J.H."/>
            <person name="Mcphail K.L."/>
            <person name="Videau P."/>
        </authorList>
    </citation>
    <scope>NUCLEOTIDE SEQUENCE [LARGE SCALE GENOMIC DNA]</scope>
    <source>
        <strain evidence="3">5675061</strain>
    </source>
</reference>
<dbReference type="EMBL" id="JAAVJB010000226">
    <property type="protein sequence ID" value="NJP68517.1"/>
    <property type="molecule type" value="Genomic_DNA"/>
</dbReference>
<keyword evidence="3" id="KW-1185">Reference proteome</keyword>
<accession>A0ABX1AW85</accession>
<sequence length="156" mass="16998">MSATDRAEIIELMSSYADIPDRARFAELPQRVFTDPVTLDFGSVAGTPVMEVPVAAYGESLKETFAPFVAAHHVITGHVVRIDGDRATVSAHVRAEHWFPSEVTGDGPNCWLVVGFYDNEAVRTSEGWRLSRVKLTATYQENAHLLSAVLPAGSKA</sequence>
<organism evidence="2 3">
    <name type="scientific">Streptomyces spiramenti</name>
    <dbReference type="NCBI Taxonomy" id="2720606"/>
    <lineage>
        <taxon>Bacteria</taxon>
        <taxon>Bacillati</taxon>
        <taxon>Actinomycetota</taxon>
        <taxon>Actinomycetes</taxon>
        <taxon>Kitasatosporales</taxon>
        <taxon>Streptomycetaceae</taxon>
        <taxon>Streptomyces</taxon>
    </lineage>
</organism>
<dbReference type="SUPFAM" id="SSF54427">
    <property type="entry name" value="NTF2-like"/>
    <property type="match status" value="1"/>
</dbReference>
<dbReference type="Gene3D" id="3.10.450.50">
    <property type="match status" value="1"/>
</dbReference>
<comment type="caution">
    <text evidence="2">The sequence shown here is derived from an EMBL/GenBank/DDBJ whole genome shotgun (WGS) entry which is preliminary data.</text>
</comment>
<proteinExistence type="predicted"/>
<evidence type="ECO:0000313" key="2">
    <source>
        <dbReference type="EMBL" id="NJP68517.1"/>
    </source>
</evidence>
<evidence type="ECO:0000259" key="1">
    <source>
        <dbReference type="Pfam" id="PF13577"/>
    </source>
</evidence>
<dbReference type="Pfam" id="PF13577">
    <property type="entry name" value="SnoaL_4"/>
    <property type="match status" value="1"/>
</dbReference>